<feature type="coiled-coil region" evidence="1">
    <location>
        <begin position="42"/>
        <end position="69"/>
    </location>
</feature>
<sequence length="652" mass="72498">MMSNYVAFHAQLTSIMEVLTKAAIAEICELVDDGYAVLHLEISRSHKENEALKRKLRLMELKIARASGERRREIVNLVKSRSVRGVQVCDEFSVSSRVEDHIPTPERDFSVGSQPGVSLWRDAELSVVDKEEAPVMSNVHDESPHMEKEEGPKTLCIKKEGLDEDLENSDAQRGMKVNEERPLESDGGEKSPIVDTQTVPATSLEELTEQQRTRPGVWEDNELDEVLKAEPEMDISNPQDTAERLKNHGSDYALYEKPGQLDTFFSRGNSETETEGPACSYSPATSSDSPPSHSERRLASIMEVLANAAVAEICELVDDGYAVLHLEISRRQKENEALKRKLQLMELRISQRCVDKPRVRILDEIIGASEDAELTSEDIADNQLDLSAWREEESTSMDAEKTPIKPDECADKEKGRPESVLIKKEKLEEDMVSSDPQGGLTISAERGREADGVEKVAIVVTHTVLATGTEDVAEKQRTKNSVWEDSGLDAVLKAEPENDNVTLQDTGSEHIVEKNNLGNEHVMYERAGQLDTFYTRGFAEKEAEGPACSYAPATDSGSFSGHSDLQPILPAGSDEMLPGWSKEPMSGMVQTQQRRYKEDRRRERLQLGNVLFPPRTHLPAQESVASKSGSPDVNGWAPCDDHFAKSKSAKFE</sequence>
<dbReference type="AlphaFoldDB" id="A0A8T3E1B5"/>
<evidence type="ECO:0000256" key="2">
    <source>
        <dbReference type="SAM" id="MobiDB-lite"/>
    </source>
</evidence>
<feature type="region of interest" description="Disordered" evidence="2">
    <location>
        <begin position="262"/>
        <end position="295"/>
    </location>
</feature>
<dbReference type="Proteomes" id="UP000829720">
    <property type="component" value="Unassembled WGS sequence"/>
</dbReference>
<dbReference type="EMBL" id="JAERUA010000003">
    <property type="protein sequence ID" value="KAI1902036.1"/>
    <property type="molecule type" value="Genomic_DNA"/>
</dbReference>
<keyword evidence="1" id="KW-0175">Coiled coil</keyword>
<evidence type="ECO:0000256" key="1">
    <source>
        <dbReference type="SAM" id="Coils"/>
    </source>
</evidence>
<feature type="region of interest" description="Disordered" evidence="2">
    <location>
        <begin position="161"/>
        <end position="214"/>
    </location>
</feature>
<feature type="compositionally biased region" description="Basic and acidic residues" evidence="2">
    <location>
        <begin position="595"/>
        <end position="605"/>
    </location>
</feature>
<gene>
    <name evidence="3" type="ORF">AGOR_G00040580</name>
</gene>
<comment type="caution">
    <text evidence="3">The sequence shown here is derived from an EMBL/GenBank/DDBJ whole genome shotgun (WGS) entry which is preliminary data.</text>
</comment>
<accession>A0A8T3E1B5</accession>
<feature type="region of interest" description="Disordered" evidence="2">
    <location>
        <begin position="391"/>
        <end position="418"/>
    </location>
</feature>
<dbReference type="OrthoDB" id="8930234at2759"/>
<organism evidence="3 4">
    <name type="scientific">Albula goreensis</name>
    <dbReference type="NCBI Taxonomy" id="1534307"/>
    <lineage>
        <taxon>Eukaryota</taxon>
        <taxon>Metazoa</taxon>
        <taxon>Chordata</taxon>
        <taxon>Craniata</taxon>
        <taxon>Vertebrata</taxon>
        <taxon>Euteleostomi</taxon>
        <taxon>Actinopterygii</taxon>
        <taxon>Neopterygii</taxon>
        <taxon>Teleostei</taxon>
        <taxon>Albuliformes</taxon>
        <taxon>Albulidae</taxon>
        <taxon>Albula</taxon>
    </lineage>
</organism>
<feature type="region of interest" description="Disordered" evidence="2">
    <location>
        <begin position="547"/>
        <end position="636"/>
    </location>
</feature>
<evidence type="ECO:0000313" key="3">
    <source>
        <dbReference type="EMBL" id="KAI1902036.1"/>
    </source>
</evidence>
<name>A0A8T3E1B5_9TELE</name>
<proteinExistence type="predicted"/>
<feature type="compositionally biased region" description="Polar residues" evidence="2">
    <location>
        <begin position="282"/>
        <end position="292"/>
    </location>
</feature>
<evidence type="ECO:0000313" key="4">
    <source>
        <dbReference type="Proteomes" id="UP000829720"/>
    </source>
</evidence>
<protein>
    <submittedName>
        <fullName evidence="3">Uncharacterized protein</fullName>
    </submittedName>
</protein>
<feature type="compositionally biased region" description="Basic and acidic residues" evidence="2">
    <location>
        <begin position="176"/>
        <end position="189"/>
    </location>
</feature>
<reference evidence="3" key="1">
    <citation type="submission" date="2021-01" db="EMBL/GenBank/DDBJ databases">
        <authorList>
            <person name="Zahm M."/>
            <person name="Roques C."/>
            <person name="Cabau C."/>
            <person name="Klopp C."/>
            <person name="Donnadieu C."/>
            <person name="Jouanno E."/>
            <person name="Lampietro C."/>
            <person name="Louis A."/>
            <person name="Herpin A."/>
            <person name="Echchiki A."/>
            <person name="Berthelot C."/>
            <person name="Parey E."/>
            <person name="Roest-Crollius H."/>
            <person name="Braasch I."/>
            <person name="Postlethwait J."/>
            <person name="Bobe J."/>
            <person name="Montfort J."/>
            <person name="Bouchez O."/>
            <person name="Begum T."/>
            <person name="Mejri S."/>
            <person name="Adams A."/>
            <person name="Chen W.-J."/>
            <person name="Guiguen Y."/>
        </authorList>
    </citation>
    <scope>NUCLEOTIDE SEQUENCE</scope>
    <source>
        <tissue evidence="3">Blood</tissue>
    </source>
</reference>
<keyword evidence="4" id="KW-1185">Reference proteome</keyword>